<comment type="similarity">
    <text evidence="3">Belongs to the acylphosphatase family.</text>
</comment>
<keyword evidence="6" id="KW-1185">Reference proteome</keyword>
<organism evidence="5 6">
    <name type="scientific">Calycina marina</name>
    <dbReference type="NCBI Taxonomy" id="1763456"/>
    <lineage>
        <taxon>Eukaryota</taxon>
        <taxon>Fungi</taxon>
        <taxon>Dikarya</taxon>
        <taxon>Ascomycota</taxon>
        <taxon>Pezizomycotina</taxon>
        <taxon>Leotiomycetes</taxon>
        <taxon>Helotiales</taxon>
        <taxon>Pezizellaceae</taxon>
        <taxon>Calycina</taxon>
    </lineage>
</organism>
<evidence type="ECO:0000256" key="3">
    <source>
        <dbReference type="RuleBase" id="RU004168"/>
    </source>
</evidence>
<keyword evidence="1 2" id="KW-0378">Hydrolase</keyword>
<dbReference type="Proteomes" id="UP000887226">
    <property type="component" value="Unassembled WGS sequence"/>
</dbReference>
<dbReference type="InterPro" id="IPR001792">
    <property type="entry name" value="Acylphosphatase-like_dom"/>
</dbReference>
<dbReference type="PANTHER" id="PTHR47268:SF4">
    <property type="entry name" value="ACYLPHOSPHATASE"/>
    <property type="match status" value="1"/>
</dbReference>
<feature type="domain" description="Acylphosphatase-like" evidence="4">
    <location>
        <begin position="4"/>
        <end position="90"/>
    </location>
</feature>
<reference evidence="5" key="1">
    <citation type="journal article" date="2021" name="IMA Fungus">
        <title>Genomic characterization of three marine fungi, including Emericellopsis atlantica sp. nov. with signatures of a generalist lifestyle and marine biomass degradation.</title>
        <authorList>
            <person name="Hagestad O.C."/>
            <person name="Hou L."/>
            <person name="Andersen J.H."/>
            <person name="Hansen E.H."/>
            <person name="Altermark B."/>
            <person name="Li C."/>
            <person name="Kuhnert E."/>
            <person name="Cox R.J."/>
            <person name="Crous P.W."/>
            <person name="Spatafora J.W."/>
            <person name="Lail K."/>
            <person name="Amirebrahimi M."/>
            <person name="Lipzen A."/>
            <person name="Pangilinan J."/>
            <person name="Andreopoulos W."/>
            <person name="Hayes R.D."/>
            <person name="Ng V."/>
            <person name="Grigoriev I.V."/>
            <person name="Jackson S.A."/>
            <person name="Sutton T.D.S."/>
            <person name="Dobson A.D.W."/>
            <person name="Rama T."/>
        </authorList>
    </citation>
    <scope>NUCLEOTIDE SEQUENCE</scope>
    <source>
        <strain evidence="5">TRa3180A</strain>
    </source>
</reference>
<dbReference type="PROSITE" id="PS00151">
    <property type="entry name" value="ACYLPHOSPHATASE_2"/>
    <property type="match status" value="1"/>
</dbReference>
<dbReference type="PRINTS" id="PR00112">
    <property type="entry name" value="ACYLPHPHTASE"/>
</dbReference>
<dbReference type="PROSITE" id="PS00150">
    <property type="entry name" value="ACYLPHOSPHATASE_1"/>
    <property type="match status" value="1"/>
</dbReference>
<evidence type="ECO:0000256" key="1">
    <source>
        <dbReference type="PROSITE-ProRule" id="PRU00520"/>
    </source>
</evidence>
<feature type="active site" evidence="1">
    <location>
        <position position="37"/>
    </location>
</feature>
<comment type="caution">
    <text evidence="5">The sequence shown here is derived from an EMBL/GenBank/DDBJ whole genome shotgun (WGS) entry which is preliminary data.</text>
</comment>
<dbReference type="OrthoDB" id="7961613at2759"/>
<evidence type="ECO:0000256" key="2">
    <source>
        <dbReference type="RuleBase" id="RU000553"/>
    </source>
</evidence>
<dbReference type="SUPFAM" id="SSF54975">
    <property type="entry name" value="Acylphosphatase/BLUF domain-like"/>
    <property type="match status" value="1"/>
</dbReference>
<proteinExistence type="inferred from homology"/>
<evidence type="ECO:0000313" key="6">
    <source>
        <dbReference type="Proteomes" id="UP000887226"/>
    </source>
</evidence>
<name>A0A9P8CD38_9HELO</name>
<dbReference type="AlphaFoldDB" id="A0A9P8CD38"/>
<sequence>MVKRISFNVQGRVQGVSFRYFTQKKARSLNISGWVRNTFDGAVEGEAQGDEVAIQSLVKELGIGPSQARVDKLEKSEIENVDGETRFDVR</sequence>
<accession>A0A9P8CD38</accession>
<evidence type="ECO:0000259" key="4">
    <source>
        <dbReference type="PROSITE" id="PS51160"/>
    </source>
</evidence>
<protein>
    <recommendedName>
        <fullName evidence="1 2">Acylphosphatase</fullName>
        <ecNumber evidence="1 2">3.6.1.7</ecNumber>
    </recommendedName>
</protein>
<dbReference type="PANTHER" id="PTHR47268">
    <property type="entry name" value="ACYLPHOSPHATASE"/>
    <property type="match status" value="1"/>
</dbReference>
<dbReference type="Pfam" id="PF00708">
    <property type="entry name" value="Acylphosphatase"/>
    <property type="match status" value="1"/>
</dbReference>
<dbReference type="Gene3D" id="3.30.70.100">
    <property type="match status" value="1"/>
</dbReference>
<dbReference type="PROSITE" id="PS51160">
    <property type="entry name" value="ACYLPHOSPHATASE_3"/>
    <property type="match status" value="1"/>
</dbReference>
<comment type="catalytic activity">
    <reaction evidence="1 2">
        <text>an acyl phosphate + H2O = a carboxylate + phosphate + H(+)</text>
        <dbReference type="Rhea" id="RHEA:14965"/>
        <dbReference type="ChEBI" id="CHEBI:15377"/>
        <dbReference type="ChEBI" id="CHEBI:15378"/>
        <dbReference type="ChEBI" id="CHEBI:29067"/>
        <dbReference type="ChEBI" id="CHEBI:43474"/>
        <dbReference type="ChEBI" id="CHEBI:59918"/>
        <dbReference type="EC" id="3.6.1.7"/>
    </reaction>
</comment>
<gene>
    <name evidence="5" type="ORF">BJ878DRAFT_515999</name>
</gene>
<dbReference type="InterPro" id="IPR017968">
    <property type="entry name" value="Acylphosphatase_CS"/>
</dbReference>
<dbReference type="EC" id="3.6.1.7" evidence="1 2"/>
<dbReference type="EMBL" id="MU254082">
    <property type="protein sequence ID" value="KAG9242352.1"/>
    <property type="molecule type" value="Genomic_DNA"/>
</dbReference>
<dbReference type="InterPro" id="IPR036046">
    <property type="entry name" value="Acylphosphatase-like_dom_sf"/>
</dbReference>
<feature type="active site" evidence="1">
    <location>
        <position position="19"/>
    </location>
</feature>
<dbReference type="InterPro" id="IPR020456">
    <property type="entry name" value="Acylphosphatase"/>
</dbReference>
<dbReference type="GO" id="GO:0003998">
    <property type="term" value="F:acylphosphatase activity"/>
    <property type="evidence" value="ECO:0007669"/>
    <property type="project" value="UniProtKB-EC"/>
</dbReference>
<evidence type="ECO:0000313" key="5">
    <source>
        <dbReference type="EMBL" id="KAG9242352.1"/>
    </source>
</evidence>